<dbReference type="OrthoDB" id="2532896at2"/>
<evidence type="ECO:0000256" key="1">
    <source>
        <dbReference type="SAM" id="MobiDB-lite"/>
    </source>
</evidence>
<evidence type="ECO:0000313" key="3">
    <source>
        <dbReference type="EMBL" id="RIE01789.1"/>
    </source>
</evidence>
<proteinExistence type="predicted"/>
<feature type="region of interest" description="Disordered" evidence="1">
    <location>
        <begin position="75"/>
        <end position="96"/>
    </location>
</feature>
<dbReference type="RefSeq" id="WP_119149847.1">
    <property type="nucleotide sequence ID" value="NZ_JBHSOV010000032.1"/>
</dbReference>
<accession>A0A398CKQ9</accession>
<keyword evidence="2" id="KW-1133">Transmembrane helix</keyword>
<keyword evidence="2" id="KW-0472">Membrane</keyword>
<reference evidence="3 4" key="1">
    <citation type="submission" date="2018-09" db="EMBL/GenBank/DDBJ databases">
        <title>Cohnella cavernae sp. nov., isolated from a karst cave.</title>
        <authorList>
            <person name="Zhu H."/>
        </authorList>
    </citation>
    <scope>NUCLEOTIDE SEQUENCE [LARGE SCALE GENOMIC DNA]</scope>
    <source>
        <strain evidence="3 4">K2E09-144</strain>
    </source>
</reference>
<evidence type="ECO:0000256" key="2">
    <source>
        <dbReference type="SAM" id="Phobius"/>
    </source>
</evidence>
<protein>
    <submittedName>
        <fullName evidence="3">Uncharacterized protein</fullName>
    </submittedName>
</protein>
<dbReference type="AlphaFoldDB" id="A0A398CKQ9"/>
<dbReference type="Proteomes" id="UP000266340">
    <property type="component" value="Unassembled WGS sequence"/>
</dbReference>
<sequence length="372" mass="42553">MNKPADDWEKELRQGPFRRRTFTEAKMNAIERQIAAGTGRSAARARIAAWTVSLASIVLLVIAVSAVLVNVRGDDPVQAKPPQPTPTSVPTAAPDDSGSYVKLKADWGLLRKVLPFDTEKVRSITVERTGQLQVITIPEDRVFLILKDLYYTNLDKALAYEQPSGKNGAVLRLHTPDRSYAIPYDLDTNTYKFNDKLYYADDKVAFLMYFLLKPESDLAKVERLTAQADREMEQSRAIVDESFSYDIKRFEINDLDYNGWSRKAYLNKAFPTINYYSYNVVDNSVANFVVDLRYNERNAIVYSLNSIFFLNDYTSTSDHIKVGLTKKQVLEKLGKPNLQLNSKWSYKIDDYLRFHIYYENDRVAGISLTMPV</sequence>
<dbReference type="EMBL" id="QXJM01000039">
    <property type="protein sequence ID" value="RIE01789.1"/>
    <property type="molecule type" value="Genomic_DNA"/>
</dbReference>
<gene>
    <name evidence="3" type="ORF">D3H35_13385</name>
</gene>
<name>A0A398CKQ9_9BACL</name>
<feature type="transmembrane region" description="Helical" evidence="2">
    <location>
        <begin position="47"/>
        <end position="69"/>
    </location>
</feature>
<organism evidence="3 4">
    <name type="scientific">Cohnella faecalis</name>
    <dbReference type="NCBI Taxonomy" id="2315694"/>
    <lineage>
        <taxon>Bacteria</taxon>
        <taxon>Bacillati</taxon>
        <taxon>Bacillota</taxon>
        <taxon>Bacilli</taxon>
        <taxon>Bacillales</taxon>
        <taxon>Paenibacillaceae</taxon>
        <taxon>Cohnella</taxon>
    </lineage>
</organism>
<evidence type="ECO:0000313" key="4">
    <source>
        <dbReference type="Proteomes" id="UP000266340"/>
    </source>
</evidence>
<comment type="caution">
    <text evidence="3">The sequence shown here is derived from an EMBL/GenBank/DDBJ whole genome shotgun (WGS) entry which is preliminary data.</text>
</comment>
<keyword evidence="2" id="KW-0812">Transmembrane</keyword>
<keyword evidence="4" id="KW-1185">Reference proteome</keyword>